<comment type="caution">
    <text evidence="5">The sequence shown here is derived from an EMBL/GenBank/DDBJ whole genome shotgun (WGS) entry which is preliminary data.</text>
</comment>
<dbReference type="RefSeq" id="WP_234753506.1">
    <property type="nucleotide sequence ID" value="NZ_BAAAWN010000001.1"/>
</dbReference>
<dbReference type="SFLD" id="SFLDG00180">
    <property type="entry name" value="muconate_cycloisomerase"/>
    <property type="match status" value="1"/>
</dbReference>
<evidence type="ECO:0000256" key="2">
    <source>
        <dbReference type="ARBA" id="ARBA00022723"/>
    </source>
</evidence>
<dbReference type="Proteomes" id="UP001589702">
    <property type="component" value="Unassembled WGS sequence"/>
</dbReference>
<dbReference type="Gene3D" id="3.20.20.120">
    <property type="entry name" value="Enolase-like C-terminal domain"/>
    <property type="match status" value="1"/>
</dbReference>
<gene>
    <name evidence="5" type="ORF">ACFFP1_00360</name>
</gene>
<comment type="similarity">
    <text evidence="1">Belongs to the mandelate racemase/muconate lactonizing enzyme family.</text>
</comment>
<evidence type="ECO:0000256" key="1">
    <source>
        <dbReference type="ARBA" id="ARBA00008031"/>
    </source>
</evidence>
<feature type="domain" description="Mandelate racemase/muconate lactonizing enzyme C-terminal" evidence="4">
    <location>
        <begin position="141"/>
        <end position="238"/>
    </location>
</feature>
<dbReference type="Pfam" id="PF13378">
    <property type="entry name" value="MR_MLE_C"/>
    <property type="match status" value="1"/>
</dbReference>
<dbReference type="InterPro" id="IPR029017">
    <property type="entry name" value="Enolase-like_N"/>
</dbReference>
<dbReference type="PANTHER" id="PTHR48073">
    <property type="entry name" value="O-SUCCINYLBENZOATE SYNTHASE-RELATED"/>
    <property type="match status" value="1"/>
</dbReference>
<keyword evidence="6" id="KW-1185">Reference proteome</keyword>
<dbReference type="InterPro" id="IPR013341">
    <property type="entry name" value="Mandelate_racemase_N_dom"/>
</dbReference>
<dbReference type="Pfam" id="PF02746">
    <property type="entry name" value="MR_MLE_N"/>
    <property type="match status" value="1"/>
</dbReference>
<keyword evidence="2" id="KW-0479">Metal-binding</keyword>
<dbReference type="SUPFAM" id="SSF51604">
    <property type="entry name" value="Enolase C-terminal domain-like"/>
    <property type="match status" value="1"/>
</dbReference>
<dbReference type="InterPro" id="IPR018110">
    <property type="entry name" value="Mandel_Rmase/mucon_lact_enz_CS"/>
</dbReference>
<accession>A0ABV5XT66</accession>
<dbReference type="PROSITE" id="PS00908">
    <property type="entry name" value="MR_MLE_1"/>
    <property type="match status" value="1"/>
</dbReference>
<proteinExistence type="inferred from homology"/>
<evidence type="ECO:0000259" key="4">
    <source>
        <dbReference type="SMART" id="SM00922"/>
    </source>
</evidence>
<dbReference type="SFLD" id="SFLDS00001">
    <property type="entry name" value="Enolase"/>
    <property type="match status" value="1"/>
</dbReference>
<reference evidence="5 6" key="1">
    <citation type="submission" date="2024-09" db="EMBL/GenBank/DDBJ databases">
        <authorList>
            <person name="Sun Q."/>
            <person name="Mori K."/>
        </authorList>
    </citation>
    <scope>NUCLEOTIDE SEQUENCE [LARGE SCALE GENOMIC DNA]</scope>
    <source>
        <strain evidence="5 6">JCM 1334</strain>
    </source>
</reference>
<organism evidence="5 6">
    <name type="scientific">Arthrobacter ramosus</name>
    <dbReference type="NCBI Taxonomy" id="1672"/>
    <lineage>
        <taxon>Bacteria</taxon>
        <taxon>Bacillati</taxon>
        <taxon>Actinomycetota</taxon>
        <taxon>Actinomycetes</taxon>
        <taxon>Micrococcales</taxon>
        <taxon>Micrococcaceae</taxon>
        <taxon>Arthrobacter</taxon>
    </lineage>
</organism>
<dbReference type="InterPro" id="IPR013342">
    <property type="entry name" value="Mandelate_racemase_C"/>
</dbReference>
<dbReference type="SUPFAM" id="SSF54826">
    <property type="entry name" value="Enolase N-terminal domain-like"/>
    <property type="match status" value="1"/>
</dbReference>
<evidence type="ECO:0000313" key="5">
    <source>
        <dbReference type="EMBL" id="MFB9817948.1"/>
    </source>
</evidence>
<dbReference type="SMART" id="SM00922">
    <property type="entry name" value="MR_MLE"/>
    <property type="match status" value="1"/>
</dbReference>
<sequence length="368" mass="39290">MRIVRIEAIPLRVPRERPDQSAFGTRAYTEAGIVRIDTDNGITGWGEICLVWWRMGSGLCRDVNRLLAPALLGEDPRAVSLLCDRMGKLLPGREDAPAIAGIEMALLDICGKAAGVPVHQLLGGAYRDRIPVSYSLHIKAPEAMAAEAGHYASAGYGTLKVKMGRTWEEDLASLAAVREAVGPDVSIRVDVNGAWTSVSQAVHRIAAMSEYDVELVEQPLHGDNLAGMAELRRVSALPIAADESVWNMRDALEITRARAADVLNLYFSEAGGLLQARTIAEIARSSGMAVWVGSMPELGLGTAANAHLAAAIPELALASDVCGFAYHADDILRTPLSVEQGSVAVPTGPGLGVEIDQEALTRLRMEDV</sequence>
<dbReference type="InterPro" id="IPR029065">
    <property type="entry name" value="Enolase_C-like"/>
</dbReference>
<protein>
    <submittedName>
        <fullName evidence="5">Mandelate racemase/muconate lactonizing enzyme family protein</fullName>
    </submittedName>
</protein>
<dbReference type="PANTHER" id="PTHR48073:SF2">
    <property type="entry name" value="O-SUCCINYLBENZOATE SYNTHASE"/>
    <property type="match status" value="1"/>
</dbReference>
<dbReference type="InterPro" id="IPR036849">
    <property type="entry name" value="Enolase-like_C_sf"/>
</dbReference>
<dbReference type="Gene3D" id="3.30.390.10">
    <property type="entry name" value="Enolase-like, N-terminal domain"/>
    <property type="match status" value="1"/>
</dbReference>
<evidence type="ECO:0000256" key="3">
    <source>
        <dbReference type="ARBA" id="ARBA00023235"/>
    </source>
</evidence>
<evidence type="ECO:0000313" key="6">
    <source>
        <dbReference type="Proteomes" id="UP001589702"/>
    </source>
</evidence>
<dbReference type="EMBL" id="JBHMBC010000002">
    <property type="protein sequence ID" value="MFB9817948.1"/>
    <property type="molecule type" value="Genomic_DNA"/>
</dbReference>
<keyword evidence="3" id="KW-0413">Isomerase</keyword>
<name>A0ABV5XT66_ARTRM</name>